<reference evidence="2 3" key="1">
    <citation type="submission" date="2021-01" db="EMBL/GenBank/DDBJ databases">
        <title>Genomic Encyclopedia of Type Strains, Phase IV (KMG-IV): sequencing the most valuable type-strain genomes for metagenomic binning, comparative biology and taxonomic classification.</title>
        <authorList>
            <person name="Goeker M."/>
        </authorList>
    </citation>
    <scope>NUCLEOTIDE SEQUENCE [LARGE SCALE GENOMIC DNA]</scope>
    <source>
        <strain evidence="2 3">DSM 25890</strain>
    </source>
</reference>
<organism evidence="2 3">
    <name type="scientific">Alkaliphilus hydrothermalis</name>
    <dbReference type="NCBI Taxonomy" id="1482730"/>
    <lineage>
        <taxon>Bacteria</taxon>
        <taxon>Bacillati</taxon>
        <taxon>Bacillota</taxon>
        <taxon>Clostridia</taxon>
        <taxon>Peptostreptococcales</taxon>
        <taxon>Natronincolaceae</taxon>
        <taxon>Alkaliphilus</taxon>
    </lineage>
</organism>
<gene>
    <name evidence="2" type="ORF">JOC73_000478</name>
</gene>
<accession>A0ABS2NM20</accession>
<dbReference type="Proteomes" id="UP001314796">
    <property type="component" value="Unassembled WGS sequence"/>
</dbReference>
<protein>
    <submittedName>
        <fullName evidence="2">Membrane protein YdbS with pleckstrin-like domain</fullName>
    </submittedName>
</protein>
<keyword evidence="1" id="KW-0812">Transmembrane</keyword>
<evidence type="ECO:0000313" key="3">
    <source>
        <dbReference type="Proteomes" id="UP001314796"/>
    </source>
</evidence>
<feature type="transmembrane region" description="Helical" evidence="1">
    <location>
        <begin position="57"/>
        <end position="77"/>
    </location>
</feature>
<comment type="caution">
    <text evidence="2">The sequence shown here is derived from an EMBL/GenBank/DDBJ whole genome shotgun (WGS) entry which is preliminary data.</text>
</comment>
<name>A0ABS2NM20_9FIRM</name>
<keyword evidence="3" id="KW-1185">Reference proteome</keyword>
<keyword evidence="1" id="KW-1133">Transmembrane helix</keyword>
<evidence type="ECO:0000313" key="2">
    <source>
        <dbReference type="EMBL" id="MBM7613969.1"/>
    </source>
</evidence>
<proteinExistence type="predicted"/>
<dbReference type="EMBL" id="JAFBEE010000002">
    <property type="protein sequence ID" value="MBM7613969.1"/>
    <property type="molecule type" value="Genomic_DNA"/>
</dbReference>
<keyword evidence="1" id="KW-0472">Membrane</keyword>
<evidence type="ECO:0000256" key="1">
    <source>
        <dbReference type="SAM" id="Phobius"/>
    </source>
</evidence>
<feature type="transmembrane region" description="Helical" evidence="1">
    <location>
        <begin position="20"/>
        <end position="37"/>
    </location>
</feature>
<sequence>MQTISKEKSTVKVNVELVKLGLLWATIIGIFTLVEMFESKIYWVFDSVPFLHLHSLLEFITIIIYFVLFTVTIIPTLKHIGQDYWYFP</sequence>